<dbReference type="InterPro" id="IPR011006">
    <property type="entry name" value="CheY-like_superfamily"/>
</dbReference>
<dbReference type="InterPro" id="IPR001789">
    <property type="entry name" value="Sig_transdc_resp-reg_receiver"/>
</dbReference>
<dbReference type="Pfam" id="PF00512">
    <property type="entry name" value="HisKA"/>
    <property type="match status" value="1"/>
</dbReference>
<feature type="modified residue" description="4-aspartylphosphate" evidence="7">
    <location>
        <position position="55"/>
    </location>
</feature>
<dbReference type="Gene3D" id="3.30.565.10">
    <property type="entry name" value="Histidine kinase-like ATPase, C-terminal domain"/>
    <property type="match status" value="1"/>
</dbReference>
<feature type="domain" description="Response regulatory" evidence="9">
    <location>
        <begin position="6"/>
        <end position="120"/>
    </location>
</feature>
<dbReference type="SMART" id="SM00448">
    <property type="entry name" value="REC"/>
    <property type="match status" value="1"/>
</dbReference>
<evidence type="ECO:0000256" key="5">
    <source>
        <dbReference type="ARBA" id="ARBA00022777"/>
    </source>
</evidence>
<organism evidence="10 11">
    <name type="scientific">Candidatus Desulfolinea nitratireducens</name>
    <dbReference type="NCBI Taxonomy" id="2841698"/>
    <lineage>
        <taxon>Bacteria</taxon>
        <taxon>Bacillati</taxon>
        <taxon>Chloroflexota</taxon>
        <taxon>Anaerolineae</taxon>
        <taxon>Anaerolineales</taxon>
        <taxon>Anaerolineales incertae sedis</taxon>
        <taxon>Candidatus Desulfolinea</taxon>
    </lineage>
</organism>
<dbReference type="PRINTS" id="PR00344">
    <property type="entry name" value="BCTRLSENSOR"/>
</dbReference>
<dbReference type="PROSITE" id="PS50110">
    <property type="entry name" value="RESPONSE_REGULATORY"/>
    <property type="match status" value="1"/>
</dbReference>
<dbReference type="Proteomes" id="UP000614469">
    <property type="component" value="Unassembled WGS sequence"/>
</dbReference>
<keyword evidence="5 10" id="KW-0418">Kinase</keyword>
<gene>
    <name evidence="10" type="ORF">H8E29_09860</name>
</gene>
<keyword evidence="3 7" id="KW-0597">Phosphoprotein</keyword>
<evidence type="ECO:0000256" key="7">
    <source>
        <dbReference type="PROSITE-ProRule" id="PRU00169"/>
    </source>
</evidence>
<dbReference type="EC" id="2.7.13.3" evidence="2"/>
<dbReference type="PANTHER" id="PTHR43547:SF2">
    <property type="entry name" value="HYBRID SIGNAL TRANSDUCTION HISTIDINE KINASE C"/>
    <property type="match status" value="1"/>
</dbReference>
<dbReference type="Pfam" id="PF00072">
    <property type="entry name" value="Response_reg"/>
    <property type="match status" value="1"/>
</dbReference>
<evidence type="ECO:0000259" key="9">
    <source>
        <dbReference type="PROSITE" id="PS50110"/>
    </source>
</evidence>
<protein>
    <recommendedName>
        <fullName evidence="2">histidine kinase</fullName>
        <ecNumber evidence="2">2.7.13.3</ecNumber>
    </recommendedName>
</protein>
<dbReference type="Gene3D" id="3.40.50.2300">
    <property type="match status" value="1"/>
</dbReference>
<dbReference type="InterPro" id="IPR036890">
    <property type="entry name" value="HATPase_C_sf"/>
</dbReference>
<evidence type="ECO:0000256" key="2">
    <source>
        <dbReference type="ARBA" id="ARBA00012438"/>
    </source>
</evidence>
<dbReference type="GO" id="GO:0000155">
    <property type="term" value="F:phosphorelay sensor kinase activity"/>
    <property type="evidence" value="ECO:0007669"/>
    <property type="project" value="InterPro"/>
</dbReference>
<evidence type="ECO:0000256" key="1">
    <source>
        <dbReference type="ARBA" id="ARBA00000085"/>
    </source>
</evidence>
<dbReference type="SUPFAM" id="SSF52172">
    <property type="entry name" value="CheY-like"/>
    <property type="match status" value="1"/>
</dbReference>
<dbReference type="AlphaFoldDB" id="A0A8J6NLY8"/>
<evidence type="ECO:0000256" key="6">
    <source>
        <dbReference type="ARBA" id="ARBA00023012"/>
    </source>
</evidence>
<dbReference type="InterPro" id="IPR036097">
    <property type="entry name" value="HisK_dim/P_sf"/>
</dbReference>
<evidence type="ECO:0000313" key="10">
    <source>
        <dbReference type="EMBL" id="MBC8335560.1"/>
    </source>
</evidence>
<evidence type="ECO:0000259" key="8">
    <source>
        <dbReference type="PROSITE" id="PS50109"/>
    </source>
</evidence>
<comment type="catalytic activity">
    <reaction evidence="1">
        <text>ATP + protein L-histidine = ADP + protein N-phospho-L-histidine.</text>
        <dbReference type="EC" id="2.7.13.3"/>
    </reaction>
</comment>
<dbReference type="PANTHER" id="PTHR43547">
    <property type="entry name" value="TWO-COMPONENT HISTIDINE KINASE"/>
    <property type="match status" value="1"/>
</dbReference>
<dbReference type="EMBL" id="JACNJN010000113">
    <property type="protein sequence ID" value="MBC8335560.1"/>
    <property type="molecule type" value="Genomic_DNA"/>
</dbReference>
<dbReference type="InterPro" id="IPR003661">
    <property type="entry name" value="HisK_dim/P_dom"/>
</dbReference>
<evidence type="ECO:0000256" key="3">
    <source>
        <dbReference type="ARBA" id="ARBA00022553"/>
    </source>
</evidence>
<dbReference type="Gene3D" id="1.10.287.130">
    <property type="match status" value="1"/>
</dbReference>
<dbReference type="CDD" id="cd00075">
    <property type="entry name" value="HATPase"/>
    <property type="match status" value="1"/>
</dbReference>
<dbReference type="PROSITE" id="PS50109">
    <property type="entry name" value="HIS_KIN"/>
    <property type="match status" value="1"/>
</dbReference>
<dbReference type="InterPro" id="IPR004358">
    <property type="entry name" value="Sig_transdc_His_kin-like_C"/>
</dbReference>
<proteinExistence type="predicted"/>
<accession>A0A8J6NLY8</accession>
<evidence type="ECO:0000256" key="4">
    <source>
        <dbReference type="ARBA" id="ARBA00022679"/>
    </source>
</evidence>
<evidence type="ECO:0000313" key="11">
    <source>
        <dbReference type="Proteomes" id="UP000614469"/>
    </source>
</evidence>
<dbReference type="InterPro" id="IPR003594">
    <property type="entry name" value="HATPase_dom"/>
</dbReference>
<name>A0A8J6NLY8_9CHLR</name>
<dbReference type="FunFam" id="3.30.565.10:FF:000006">
    <property type="entry name" value="Sensor histidine kinase WalK"/>
    <property type="match status" value="1"/>
</dbReference>
<dbReference type="SUPFAM" id="SSF55874">
    <property type="entry name" value="ATPase domain of HSP90 chaperone/DNA topoisomerase II/histidine kinase"/>
    <property type="match status" value="1"/>
</dbReference>
<dbReference type="Pfam" id="PF02518">
    <property type="entry name" value="HATPase_c"/>
    <property type="match status" value="1"/>
</dbReference>
<dbReference type="InterPro" id="IPR005467">
    <property type="entry name" value="His_kinase_dom"/>
</dbReference>
<comment type="caution">
    <text evidence="10">The sequence shown here is derived from an EMBL/GenBank/DDBJ whole genome shotgun (WGS) entry which is preliminary data.</text>
</comment>
<dbReference type="SUPFAM" id="SSF47384">
    <property type="entry name" value="Homodimeric domain of signal transducing histidine kinase"/>
    <property type="match status" value="1"/>
</dbReference>
<dbReference type="CDD" id="cd00082">
    <property type="entry name" value="HisKA"/>
    <property type="match status" value="1"/>
</dbReference>
<dbReference type="SMART" id="SM00387">
    <property type="entry name" value="HATPase_c"/>
    <property type="match status" value="1"/>
</dbReference>
<reference evidence="10 11" key="1">
    <citation type="submission" date="2020-08" db="EMBL/GenBank/DDBJ databases">
        <title>Bridging the membrane lipid divide: bacteria of the FCB group superphylum have the potential to synthesize archaeal ether lipids.</title>
        <authorList>
            <person name="Villanueva L."/>
            <person name="Von Meijenfeldt F.A.B."/>
            <person name="Westbye A.B."/>
            <person name="Yadav S."/>
            <person name="Hopmans E.C."/>
            <person name="Dutilh B.E."/>
            <person name="Sinninghe Damste J.S."/>
        </authorList>
    </citation>
    <scope>NUCLEOTIDE SEQUENCE [LARGE SCALE GENOMIC DNA]</scope>
    <source>
        <strain evidence="10">NIOZ-UU36</strain>
    </source>
</reference>
<keyword evidence="4" id="KW-0808">Transferase</keyword>
<keyword evidence="6" id="KW-0902">Two-component regulatory system</keyword>
<sequence>MHEIPKILIIDDEEIVRDSCIHILAKSDYKIVTARDGAEGLEILEDFQPDLALVDLKMPGLSGYEVLEKIHEYDPTIVTIVITGFATVDAAVESMKKGTYDFLPKPFKPDELRLIVQRGLERRRMVIETITLRKEKELLREHFAAIVSHELKSPLGAVQQNLFVLADDLADKLTDEQKTMVERLQTRIKDMVTMINTWLRVISVDISKIREDFKPTSIDTIVTKAVGSVESHAIRKDIAIKHKLNPSLPQVSGNEGTLVEAITNILNNAVKYTRVGGKIEISTIKSNGSISINITDNGVGIDEEDIPHIFNDFYSGKARPEGERSSGVGLAITKRIIEAHDGTISVESTLGEGSAFSIQLPALEMTNNFIDPD</sequence>
<feature type="domain" description="Histidine kinase" evidence="8">
    <location>
        <begin position="146"/>
        <end position="364"/>
    </location>
</feature>
<dbReference type="SMART" id="SM00388">
    <property type="entry name" value="HisKA"/>
    <property type="match status" value="1"/>
</dbReference>